<evidence type="ECO:0000259" key="7">
    <source>
        <dbReference type="PROSITE" id="PS50982"/>
    </source>
</evidence>
<gene>
    <name evidence="8" type="ORF">M5K25_008198</name>
</gene>
<feature type="compositionally biased region" description="Basic and acidic residues" evidence="6">
    <location>
        <begin position="361"/>
        <end position="373"/>
    </location>
</feature>
<keyword evidence="9" id="KW-1185">Reference proteome</keyword>
<evidence type="ECO:0000256" key="1">
    <source>
        <dbReference type="ARBA" id="ARBA00004123"/>
    </source>
</evidence>
<evidence type="ECO:0000313" key="9">
    <source>
        <dbReference type="Proteomes" id="UP001552299"/>
    </source>
</evidence>
<dbReference type="PROSITE" id="PS50982">
    <property type="entry name" value="MBD"/>
    <property type="match status" value="1"/>
</dbReference>
<feature type="compositionally biased region" description="Basic and acidic residues" evidence="6">
    <location>
        <begin position="290"/>
        <end position="302"/>
    </location>
</feature>
<feature type="region of interest" description="Disordered" evidence="6">
    <location>
        <begin position="216"/>
        <end position="235"/>
    </location>
</feature>
<sequence>MNSRWIEGTDLENDVGDQSLQAVIIIFVDRTASELGDENSYFSRVLRELVGSSRSLSSSHSLFLISGAEFLRDRKMASGDGGEGCGEQEVVAVELPAPVGWKKTFTAKKSGRSKENEIVFIAPTGEEIINRKQLEQYLKSHSGAPALHEFDWSTSVETPRRSARISEKAKAVSPPEPQPKKKRSRRSSSGPSKNNANIEAAPEEIPENKDGALEANQTEDTKMSEGASAEYKNKDNGIVSDKIDKHCEGNIAKPVSDTSNIEHYVTTNLFDEHQTNTGDDKQSSNVAEDVEIKSTEEKDEQQKQQNFFTAKKSGRSKENEIVFIAPTGEEIINRKQLEQYLKSHSGAPALHEFDWSTSVETPRRSARISEKAKAVSPPEPQPKKKRSRRSSSGPSKNNANIEAAPEEIPENKDGALEANQTEDTKMSEGASAEYKNKDNGIVSDKIDKHCEGNIAKPVSDTSNIEHYVTTNLFDEHQTNTGDDKQSSNVAEDVEIKSTEEKDEQQKQQNFVRIEAQQHLAPTLSC</sequence>
<feature type="compositionally biased region" description="Basic and acidic residues" evidence="6">
    <location>
        <begin position="158"/>
        <end position="170"/>
    </location>
</feature>
<dbReference type="Proteomes" id="UP001552299">
    <property type="component" value="Unassembled WGS sequence"/>
</dbReference>
<accession>A0ABD0V7V3</accession>
<evidence type="ECO:0000256" key="6">
    <source>
        <dbReference type="SAM" id="MobiDB-lite"/>
    </source>
</evidence>
<dbReference type="PANTHER" id="PTHR33729:SF6">
    <property type="entry name" value="METHYL-CPG-BINDING DOMAIN-CONTAINING PROTEIN 11"/>
    <property type="match status" value="1"/>
</dbReference>
<keyword evidence="2" id="KW-0805">Transcription regulation</keyword>
<name>A0ABD0V7V3_DENTH</name>
<reference evidence="8 9" key="1">
    <citation type="journal article" date="2024" name="Plant Biotechnol. J.">
        <title>Dendrobium thyrsiflorum genome and its molecular insights into genes involved in important horticultural traits.</title>
        <authorList>
            <person name="Chen B."/>
            <person name="Wang J.Y."/>
            <person name="Zheng P.J."/>
            <person name="Li K.L."/>
            <person name="Liang Y.M."/>
            <person name="Chen X.F."/>
            <person name="Zhang C."/>
            <person name="Zhao X."/>
            <person name="He X."/>
            <person name="Zhang G.Q."/>
            <person name="Liu Z.J."/>
            <person name="Xu Q."/>
        </authorList>
    </citation>
    <scope>NUCLEOTIDE SEQUENCE [LARGE SCALE GENOMIC DNA]</scope>
    <source>
        <strain evidence="8">GZMU011</strain>
    </source>
</reference>
<keyword evidence="3" id="KW-0238">DNA-binding</keyword>
<dbReference type="EMBL" id="JANQDX010000007">
    <property type="protein sequence ID" value="KAL0921152.1"/>
    <property type="molecule type" value="Genomic_DNA"/>
</dbReference>
<proteinExistence type="predicted"/>
<feature type="region of interest" description="Disordered" evidence="6">
    <location>
        <begin position="473"/>
        <end position="525"/>
    </location>
</feature>
<feature type="region of interest" description="Disordered" evidence="6">
    <location>
        <begin position="271"/>
        <end position="319"/>
    </location>
</feature>
<comment type="subcellular location">
    <subcellularLocation>
        <location evidence="1">Nucleus</location>
    </subcellularLocation>
</comment>
<evidence type="ECO:0000256" key="3">
    <source>
        <dbReference type="ARBA" id="ARBA00023125"/>
    </source>
</evidence>
<feature type="domain" description="MBD" evidence="7">
    <location>
        <begin position="87"/>
        <end position="157"/>
    </location>
</feature>
<feature type="compositionally biased region" description="Basic and acidic residues" evidence="6">
    <location>
        <begin position="473"/>
        <end position="485"/>
    </location>
</feature>
<protein>
    <recommendedName>
        <fullName evidence="7">MBD domain-containing protein</fullName>
    </recommendedName>
</protein>
<dbReference type="AlphaFoldDB" id="A0ABD0V7V3"/>
<dbReference type="InterPro" id="IPR016177">
    <property type="entry name" value="DNA-bd_dom_sf"/>
</dbReference>
<dbReference type="InterPro" id="IPR001739">
    <property type="entry name" value="Methyl_CpG_DNA-bd"/>
</dbReference>
<keyword evidence="4" id="KW-0804">Transcription</keyword>
<feature type="region of interest" description="Disordered" evidence="6">
    <location>
        <begin position="150"/>
        <end position="209"/>
    </location>
</feature>
<dbReference type="PANTHER" id="PTHR33729">
    <property type="entry name" value="METHYL-CPG BINDING DOMAIN CONTAINING PROTEIN, EXPRESSED"/>
    <property type="match status" value="1"/>
</dbReference>
<evidence type="ECO:0000256" key="4">
    <source>
        <dbReference type="ARBA" id="ARBA00023163"/>
    </source>
</evidence>
<evidence type="ECO:0000256" key="2">
    <source>
        <dbReference type="ARBA" id="ARBA00023015"/>
    </source>
</evidence>
<dbReference type="SUPFAM" id="SSF54171">
    <property type="entry name" value="DNA-binding domain"/>
    <property type="match status" value="2"/>
</dbReference>
<evidence type="ECO:0000313" key="8">
    <source>
        <dbReference type="EMBL" id="KAL0921152.1"/>
    </source>
</evidence>
<feature type="compositionally biased region" description="Low complexity" evidence="6">
    <location>
        <begin position="390"/>
        <end position="403"/>
    </location>
</feature>
<feature type="compositionally biased region" description="Low complexity" evidence="6">
    <location>
        <begin position="187"/>
        <end position="200"/>
    </location>
</feature>
<dbReference type="Gene3D" id="3.30.890.10">
    <property type="entry name" value="Methyl-cpg-binding Protein 2, Chain A"/>
    <property type="match status" value="2"/>
</dbReference>
<evidence type="ECO:0000256" key="5">
    <source>
        <dbReference type="ARBA" id="ARBA00023242"/>
    </source>
</evidence>
<dbReference type="Pfam" id="PF01429">
    <property type="entry name" value="MBD"/>
    <property type="match status" value="2"/>
</dbReference>
<organism evidence="8 9">
    <name type="scientific">Dendrobium thyrsiflorum</name>
    <name type="common">Pinecone-like raceme dendrobium</name>
    <name type="synonym">Orchid</name>
    <dbReference type="NCBI Taxonomy" id="117978"/>
    <lineage>
        <taxon>Eukaryota</taxon>
        <taxon>Viridiplantae</taxon>
        <taxon>Streptophyta</taxon>
        <taxon>Embryophyta</taxon>
        <taxon>Tracheophyta</taxon>
        <taxon>Spermatophyta</taxon>
        <taxon>Magnoliopsida</taxon>
        <taxon>Liliopsida</taxon>
        <taxon>Asparagales</taxon>
        <taxon>Orchidaceae</taxon>
        <taxon>Epidendroideae</taxon>
        <taxon>Malaxideae</taxon>
        <taxon>Dendrobiinae</taxon>
        <taxon>Dendrobium</taxon>
    </lineage>
</organism>
<feature type="compositionally biased region" description="Basic and acidic residues" evidence="6">
    <location>
        <begin position="271"/>
        <end position="282"/>
    </location>
</feature>
<keyword evidence="5" id="KW-0539">Nucleus</keyword>
<dbReference type="InterPro" id="IPR039622">
    <property type="entry name" value="MBD10/11"/>
</dbReference>
<comment type="caution">
    <text evidence="8">The sequence shown here is derived from an EMBL/GenBank/DDBJ whole genome shotgun (WGS) entry which is preliminary data.</text>
</comment>
<feature type="compositionally biased region" description="Basic and acidic residues" evidence="6">
    <location>
        <begin position="434"/>
        <end position="443"/>
    </location>
</feature>
<dbReference type="GO" id="GO:0003677">
    <property type="term" value="F:DNA binding"/>
    <property type="evidence" value="ECO:0007669"/>
    <property type="project" value="UniProtKB-KW"/>
</dbReference>
<dbReference type="GO" id="GO:0005634">
    <property type="term" value="C:nucleus"/>
    <property type="evidence" value="ECO:0007669"/>
    <property type="project" value="UniProtKB-SubCell"/>
</dbReference>
<feature type="compositionally biased region" description="Basic and acidic residues" evidence="6">
    <location>
        <begin position="493"/>
        <end position="505"/>
    </location>
</feature>
<feature type="region of interest" description="Disordered" evidence="6">
    <location>
        <begin position="353"/>
        <end position="443"/>
    </location>
</feature>